<evidence type="ECO:0000313" key="2">
    <source>
        <dbReference type="EMBL" id="CAA7038734.1"/>
    </source>
</evidence>
<sequence length="140" mass="15293">MESSCGKGFELFCFLLILFVNHVFCIEGGTNFNWNSTVTGSAHPSPLPVETSFKFPSPLPVIPLDGRNFGKGKIDLGDLEVIQVSISASTSQRVWTTYEGGPDSMGISIFEPINLPPGFFTLGFYAQPNNRLLFGWVLVA</sequence>
<dbReference type="InterPro" id="IPR009291">
    <property type="entry name" value="Vps62"/>
</dbReference>
<name>A0A6D2JRL4_9BRAS</name>
<gene>
    <name evidence="2" type="ORF">MERR_LOCUS25969</name>
</gene>
<keyword evidence="3" id="KW-1185">Reference proteome</keyword>
<dbReference type="OrthoDB" id="1717849at2759"/>
<evidence type="ECO:0000256" key="1">
    <source>
        <dbReference type="SAM" id="SignalP"/>
    </source>
</evidence>
<feature type="chain" id="PRO_5025622696" description="Legume lectin domain-containing protein" evidence="1">
    <location>
        <begin position="26"/>
        <end position="140"/>
    </location>
</feature>
<protein>
    <recommendedName>
        <fullName evidence="4">Legume lectin domain-containing protein</fullName>
    </recommendedName>
</protein>
<evidence type="ECO:0008006" key="4">
    <source>
        <dbReference type="Google" id="ProtNLM"/>
    </source>
</evidence>
<feature type="signal peptide" evidence="1">
    <location>
        <begin position="1"/>
        <end position="25"/>
    </location>
</feature>
<keyword evidence="1" id="KW-0732">Signal</keyword>
<dbReference type="Proteomes" id="UP000467841">
    <property type="component" value="Unassembled WGS sequence"/>
</dbReference>
<reference evidence="2" key="1">
    <citation type="submission" date="2020-01" db="EMBL/GenBank/DDBJ databases">
        <authorList>
            <person name="Mishra B."/>
        </authorList>
    </citation>
    <scope>NUCLEOTIDE SEQUENCE [LARGE SCALE GENOMIC DNA]</scope>
</reference>
<dbReference type="Pfam" id="PF06101">
    <property type="entry name" value="Vps62"/>
    <property type="match status" value="1"/>
</dbReference>
<dbReference type="PANTHER" id="PTHR48152">
    <property type="entry name" value="F1C9.34 PROTEIN"/>
    <property type="match status" value="1"/>
</dbReference>
<proteinExistence type="predicted"/>
<evidence type="ECO:0000313" key="3">
    <source>
        <dbReference type="Proteomes" id="UP000467841"/>
    </source>
</evidence>
<dbReference type="PANTHER" id="PTHR48152:SF2">
    <property type="entry name" value="F1C9.34 PROTEIN-RELATED"/>
    <property type="match status" value="1"/>
</dbReference>
<accession>A0A6D2JRL4</accession>
<dbReference type="EMBL" id="CACVBM020001196">
    <property type="protein sequence ID" value="CAA7038734.1"/>
    <property type="molecule type" value="Genomic_DNA"/>
</dbReference>
<comment type="caution">
    <text evidence="2">The sequence shown here is derived from an EMBL/GenBank/DDBJ whole genome shotgun (WGS) entry which is preliminary data.</text>
</comment>
<dbReference type="AlphaFoldDB" id="A0A6D2JRL4"/>
<organism evidence="2 3">
    <name type="scientific">Microthlaspi erraticum</name>
    <dbReference type="NCBI Taxonomy" id="1685480"/>
    <lineage>
        <taxon>Eukaryota</taxon>
        <taxon>Viridiplantae</taxon>
        <taxon>Streptophyta</taxon>
        <taxon>Embryophyta</taxon>
        <taxon>Tracheophyta</taxon>
        <taxon>Spermatophyta</taxon>
        <taxon>Magnoliopsida</taxon>
        <taxon>eudicotyledons</taxon>
        <taxon>Gunneridae</taxon>
        <taxon>Pentapetalae</taxon>
        <taxon>rosids</taxon>
        <taxon>malvids</taxon>
        <taxon>Brassicales</taxon>
        <taxon>Brassicaceae</taxon>
        <taxon>Coluteocarpeae</taxon>
        <taxon>Microthlaspi</taxon>
    </lineage>
</organism>